<dbReference type="GO" id="GO:0016787">
    <property type="term" value="F:hydrolase activity"/>
    <property type="evidence" value="ECO:0007669"/>
    <property type="project" value="UniProtKB-KW"/>
</dbReference>
<protein>
    <submittedName>
        <fullName evidence="2">Metal-dependent hydrolase</fullName>
    </submittedName>
</protein>
<dbReference type="Pfam" id="PF04307">
    <property type="entry name" value="YdjM"/>
    <property type="match status" value="1"/>
</dbReference>
<dbReference type="EMBL" id="SKFG01000016">
    <property type="protein sequence ID" value="TCZ75819.1"/>
    <property type="molecule type" value="Genomic_DNA"/>
</dbReference>
<dbReference type="Proteomes" id="UP000295418">
    <property type="component" value="Unassembled WGS sequence"/>
</dbReference>
<keyword evidence="3" id="KW-1185">Reference proteome</keyword>
<evidence type="ECO:0000256" key="1">
    <source>
        <dbReference type="SAM" id="Phobius"/>
    </source>
</evidence>
<evidence type="ECO:0000313" key="2">
    <source>
        <dbReference type="EMBL" id="TCZ75819.1"/>
    </source>
</evidence>
<keyword evidence="1" id="KW-1133">Transmembrane helix</keyword>
<keyword evidence="1" id="KW-0812">Transmembrane</keyword>
<evidence type="ECO:0000313" key="3">
    <source>
        <dbReference type="Proteomes" id="UP000295418"/>
    </source>
</evidence>
<sequence>MLQKTHSLAGLLAAESVVLYFNEPLISWESAALLMIGCLAGPLADIDKPGSTIARIFFPVSALLRFLKIRHRTLTHSLICILGLYFLLLPLPQTYLWASLLAYASHTLLDLFNEQGVALLWPLRMKFRLIPKFLAVKTGSVTERLIQIFLLVSIVLLPIIIR</sequence>
<dbReference type="RefSeq" id="WP_132419008.1">
    <property type="nucleotide sequence ID" value="NZ_SKFG01000016.1"/>
</dbReference>
<accession>A0A4R4E8E2</accession>
<dbReference type="AlphaFoldDB" id="A0A4R4E8E2"/>
<proteinExistence type="predicted"/>
<dbReference type="InterPro" id="IPR007404">
    <property type="entry name" value="YdjM-like"/>
</dbReference>
<keyword evidence="1" id="KW-0472">Membrane</keyword>
<name>A0A4R4E8E2_9BACL</name>
<dbReference type="OrthoDB" id="5459053at2"/>
<organism evidence="2 3">
    <name type="scientific">Paenibacillus albiflavus</name>
    <dbReference type="NCBI Taxonomy" id="2545760"/>
    <lineage>
        <taxon>Bacteria</taxon>
        <taxon>Bacillati</taxon>
        <taxon>Bacillota</taxon>
        <taxon>Bacilli</taxon>
        <taxon>Bacillales</taxon>
        <taxon>Paenibacillaceae</taxon>
        <taxon>Paenibacillus</taxon>
    </lineage>
</organism>
<keyword evidence="2" id="KW-0378">Hydrolase</keyword>
<gene>
    <name evidence="2" type="ORF">E0485_15705</name>
</gene>
<reference evidence="2 3" key="1">
    <citation type="submission" date="2019-03" db="EMBL/GenBank/DDBJ databases">
        <authorList>
            <person name="Kim M.K.M."/>
        </authorList>
    </citation>
    <scope>NUCLEOTIDE SEQUENCE [LARGE SCALE GENOMIC DNA]</scope>
    <source>
        <strain evidence="2 3">18JY21-1</strain>
    </source>
</reference>
<dbReference type="PANTHER" id="PTHR35531:SF1">
    <property type="entry name" value="INNER MEMBRANE PROTEIN YBCI-RELATED"/>
    <property type="match status" value="1"/>
</dbReference>
<dbReference type="PANTHER" id="PTHR35531">
    <property type="entry name" value="INNER MEMBRANE PROTEIN YBCI-RELATED"/>
    <property type="match status" value="1"/>
</dbReference>
<comment type="caution">
    <text evidence="2">The sequence shown here is derived from an EMBL/GenBank/DDBJ whole genome shotgun (WGS) entry which is preliminary data.</text>
</comment>
<feature type="transmembrane region" description="Helical" evidence="1">
    <location>
        <begin position="73"/>
        <end position="91"/>
    </location>
</feature>
<feature type="transmembrane region" description="Helical" evidence="1">
    <location>
        <begin position="144"/>
        <end position="161"/>
    </location>
</feature>